<feature type="domain" description="Ribosomal RNA adenine methylase transferase N-terminal" evidence="8">
    <location>
        <begin position="13"/>
        <end position="182"/>
    </location>
</feature>
<dbReference type="GO" id="GO:0000179">
    <property type="term" value="F:rRNA (adenine-N6,N6-)-dimethyltransferase activity"/>
    <property type="evidence" value="ECO:0007669"/>
    <property type="project" value="UniProtKB-UniRule"/>
</dbReference>
<feature type="binding site" evidence="7">
    <location>
        <position position="95"/>
    </location>
    <ligand>
        <name>S-adenosyl-L-methionine</name>
        <dbReference type="ChEBI" id="CHEBI:59789"/>
    </ligand>
</feature>
<evidence type="ECO:0000256" key="5">
    <source>
        <dbReference type="ARBA" id="ARBA00022691"/>
    </source>
</evidence>
<feature type="binding site" evidence="7">
    <location>
        <position position="79"/>
    </location>
    <ligand>
        <name>S-adenosyl-L-methionine</name>
        <dbReference type="ChEBI" id="CHEBI:59789"/>
    </ligand>
</feature>
<keyword evidence="3 7" id="KW-0489">Methyltransferase</keyword>
<dbReference type="InterPro" id="IPR001737">
    <property type="entry name" value="KsgA/Erm"/>
</dbReference>
<comment type="similarity">
    <text evidence="7">Belongs to the class I-like SAM-binding methyltransferase superfamily. rRNA adenine N(6)-methyltransferase family.</text>
</comment>
<accession>D2EFT4</accession>
<evidence type="ECO:0000256" key="2">
    <source>
        <dbReference type="ARBA" id="ARBA00022552"/>
    </source>
</evidence>
<keyword evidence="2" id="KW-0698">rRNA processing</keyword>
<dbReference type="PANTHER" id="PTHR11727">
    <property type="entry name" value="DIMETHYLADENOSINE TRANSFERASE"/>
    <property type="match status" value="1"/>
</dbReference>
<dbReference type="Proteomes" id="UP000009375">
    <property type="component" value="Unassembled WGS sequence"/>
</dbReference>
<evidence type="ECO:0000259" key="8">
    <source>
        <dbReference type="SMART" id="SM00650"/>
    </source>
</evidence>
<dbReference type="Gene3D" id="3.40.50.150">
    <property type="entry name" value="Vaccinia Virus protein VP39"/>
    <property type="match status" value="1"/>
</dbReference>
<evidence type="ECO:0000256" key="6">
    <source>
        <dbReference type="ARBA" id="ARBA00022884"/>
    </source>
</evidence>
<dbReference type="InterPro" id="IPR029063">
    <property type="entry name" value="SAM-dependent_MTases_sf"/>
</dbReference>
<keyword evidence="6 7" id="KW-0694">RNA-binding</keyword>
<dbReference type="PANTHER" id="PTHR11727:SF7">
    <property type="entry name" value="DIMETHYLADENOSINE TRANSFERASE-RELATED"/>
    <property type="match status" value="1"/>
</dbReference>
<evidence type="ECO:0000256" key="3">
    <source>
        <dbReference type="ARBA" id="ARBA00022603"/>
    </source>
</evidence>
<dbReference type="InterPro" id="IPR020596">
    <property type="entry name" value="rRNA_Ade_Mease_Trfase_CS"/>
</dbReference>
<name>D2EFT4_PARA4</name>
<feature type="binding site" evidence="7">
    <location>
        <position position="8"/>
    </location>
    <ligand>
        <name>S-adenosyl-L-methionine</name>
        <dbReference type="ChEBI" id="CHEBI:59789"/>
    </ligand>
</feature>
<organism evidence="9 10">
    <name type="scientific">Candidatus Parvarchaeum acidiphilum ARMAN-4</name>
    <dbReference type="NCBI Taxonomy" id="662760"/>
    <lineage>
        <taxon>Archaea</taxon>
        <taxon>Candidatus Parvarchaeota</taxon>
        <taxon>Candidatus Parvarchaeum</taxon>
    </lineage>
</organism>
<dbReference type="PROSITE" id="PS01131">
    <property type="entry name" value="RRNA_A_DIMETH"/>
    <property type="match status" value="1"/>
</dbReference>
<feature type="binding site" evidence="7">
    <location>
        <position position="54"/>
    </location>
    <ligand>
        <name>S-adenosyl-L-methionine</name>
        <dbReference type="ChEBI" id="CHEBI:59789"/>
    </ligand>
</feature>
<proteinExistence type="inferred from homology"/>
<keyword evidence="1" id="KW-0963">Cytoplasm</keyword>
<dbReference type="Pfam" id="PF00398">
    <property type="entry name" value="RrnaAD"/>
    <property type="match status" value="1"/>
</dbReference>
<protein>
    <submittedName>
        <fullName evidence="9">Ribosomal RNA adenine methylase transferase</fullName>
    </submittedName>
</protein>
<dbReference type="CDD" id="cd02440">
    <property type="entry name" value="AdoMet_MTases"/>
    <property type="match status" value="1"/>
</dbReference>
<dbReference type="SMART" id="SM00650">
    <property type="entry name" value="rADc"/>
    <property type="match status" value="1"/>
</dbReference>
<dbReference type="AlphaFoldDB" id="D2EFT4"/>
<dbReference type="NCBIfam" id="TIGR00755">
    <property type="entry name" value="ksgA"/>
    <property type="match status" value="1"/>
</dbReference>
<dbReference type="InterPro" id="IPR011530">
    <property type="entry name" value="rRNA_adenine_dimethylase"/>
</dbReference>
<comment type="caution">
    <text evidence="7">Lacks conserved residue(s) required for the propagation of feature annotation.</text>
</comment>
<sequence length="264" mass="30613">MNNTKVFLRDEKVFQKIIQASDLNSEDVVIEIGSGDGRLTKHIAPYVKKVYAIELDTNLFDSARTLLEDNKNIEFINGDALDLEFPDDANKIISNLPYAISSPITEKIIYFLNNKKDGLAVLMYQLEFGERMLAFPGIRDYSMISVFTQYTCNIKLVSMVSKNAFRPRPAVESILLKVTPKKISINEDFLEFARLLFQHKKKNLYSALIASRGKLNLKSKDDLRQKLLEFKYKEKLKKKVFYLEISELEDIYDEMLRIEICKKK</sequence>
<evidence type="ECO:0000256" key="7">
    <source>
        <dbReference type="PROSITE-ProRule" id="PRU01026"/>
    </source>
</evidence>
<feature type="binding site" evidence="7">
    <location>
        <position position="33"/>
    </location>
    <ligand>
        <name>S-adenosyl-L-methionine</name>
        <dbReference type="ChEBI" id="CHEBI:59789"/>
    </ligand>
</feature>
<dbReference type="InterPro" id="IPR023165">
    <property type="entry name" value="rRNA_Ade_diMease-like_C"/>
</dbReference>
<dbReference type="GO" id="GO:0003723">
    <property type="term" value="F:RNA binding"/>
    <property type="evidence" value="ECO:0007669"/>
    <property type="project" value="UniProtKB-UniRule"/>
</dbReference>
<dbReference type="Gene3D" id="1.10.8.100">
    <property type="entry name" value="Ribosomal RNA adenine dimethylase-like, domain 2"/>
    <property type="match status" value="1"/>
</dbReference>
<dbReference type="InterPro" id="IPR020598">
    <property type="entry name" value="rRNA_Ade_methylase_Trfase_N"/>
</dbReference>
<evidence type="ECO:0000313" key="9">
    <source>
        <dbReference type="EMBL" id="EEZ92777.1"/>
    </source>
</evidence>
<evidence type="ECO:0000256" key="4">
    <source>
        <dbReference type="ARBA" id="ARBA00022679"/>
    </source>
</evidence>
<keyword evidence="5 7" id="KW-0949">S-adenosyl-L-methionine</keyword>
<reference evidence="9 10" key="1">
    <citation type="journal article" date="2010" name="Proc. Natl. Acad. Sci. U.S.A.">
        <title>Enigmatic, ultrasmall, uncultivated Archaea.</title>
        <authorList>
            <person name="Baker B.J."/>
            <person name="Comolli L.R."/>
            <person name="Dick G.J."/>
            <person name="Hauser L.J."/>
            <person name="Hyatt D."/>
            <person name="Dill B.D."/>
            <person name="Land M.L."/>
            <person name="Verberkmoes N.C."/>
            <person name="Hettich R.L."/>
            <person name="Banfield J.F."/>
        </authorList>
    </citation>
    <scope>NUCLEOTIDE SEQUENCE [LARGE SCALE GENOMIC DNA]</scope>
</reference>
<keyword evidence="4 7" id="KW-0808">Transferase</keyword>
<dbReference type="PROSITE" id="PS51689">
    <property type="entry name" value="SAM_RNA_A_N6_MT"/>
    <property type="match status" value="1"/>
</dbReference>
<gene>
    <name evidence="9" type="ORF">BJBARM4_0609</name>
</gene>
<dbReference type="EMBL" id="GG730049">
    <property type="protein sequence ID" value="EEZ92777.1"/>
    <property type="molecule type" value="Genomic_DNA"/>
</dbReference>
<evidence type="ECO:0000256" key="1">
    <source>
        <dbReference type="ARBA" id="ARBA00022490"/>
    </source>
</evidence>
<evidence type="ECO:0000313" key="10">
    <source>
        <dbReference type="Proteomes" id="UP000009375"/>
    </source>
</evidence>
<dbReference type="SUPFAM" id="SSF53335">
    <property type="entry name" value="S-adenosyl-L-methionine-dependent methyltransferases"/>
    <property type="match status" value="1"/>
</dbReference>